<evidence type="ECO:0000313" key="2">
    <source>
        <dbReference type="Proteomes" id="UP000322876"/>
    </source>
</evidence>
<gene>
    <name evidence="1" type="ORF">FHQ18_09595</name>
</gene>
<accession>A0A5A8F5W5</accession>
<dbReference type="OrthoDB" id="6984450at2"/>
<dbReference type="RefSeq" id="WP_149266966.1">
    <property type="nucleotide sequence ID" value="NZ_VFJB01000008.1"/>
</dbReference>
<protein>
    <submittedName>
        <fullName evidence="1">Uncharacterized protein</fullName>
    </submittedName>
</protein>
<dbReference type="EMBL" id="VFJB01000008">
    <property type="protein sequence ID" value="KAA0257293.1"/>
    <property type="molecule type" value="Genomic_DNA"/>
</dbReference>
<keyword evidence="2" id="KW-1185">Reference proteome</keyword>
<dbReference type="AlphaFoldDB" id="A0A5A8F5W5"/>
<dbReference type="Proteomes" id="UP000322876">
    <property type="component" value="Unassembled WGS sequence"/>
</dbReference>
<evidence type="ECO:0000313" key="1">
    <source>
        <dbReference type="EMBL" id="KAA0257293.1"/>
    </source>
</evidence>
<comment type="caution">
    <text evidence="1">The sequence shown here is derived from an EMBL/GenBank/DDBJ whole genome shotgun (WGS) entry which is preliminary data.</text>
</comment>
<sequence>MIRLTLDDVNRVVENIDNTVLYKYTYLQEKLMITDVTIDLEFQRKFNGFYRVRRNKVWQLHFYNILEQNKHNKKVSFADILFDLKEKTGKLEASFASKLVATINPDMPVIDKFVLKNTNLKLPNYKSNERAKKIIILYEQLQQVVNNFLSTGIGEFLVEKFQRKFLNLNISKVKMLDFVLWQIR</sequence>
<proteinExistence type="predicted"/>
<organism evidence="1 2">
    <name type="scientific">Deferribacter autotrophicus</name>
    <dbReference type="NCBI Taxonomy" id="500465"/>
    <lineage>
        <taxon>Bacteria</taxon>
        <taxon>Pseudomonadati</taxon>
        <taxon>Deferribacterota</taxon>
        <taxon>Deferribacteres</taxon>
        <taxon>Deferribacterales</taxon>
        <taxon>Deferribacteraceae</taxon>
        <taxon>Deferribacter</taxon>
    </lineage>
</organism>
<name>A0A5A8F5W5_9BACT</name>
<reference evidence="1 2" key="1">
    <citation type="submission" date="2019-06" db="EMBL/GenBank/DDBJ databases">
        <title>Genomic insights into carbon and energy metabolism of Deferribacter autotrophicus revealed new metabolic traits in the phylum Deferribacteres.</title>
        <authorList>
            <person name="Slobodkin A.I."/>
            <person name="Slobodkina G.B."/>
            <person name="Allioux M."/>
            <person name="Alain K."/>
            <person name="Jebbar M."/>
            <person name="Shadrin V."/>
            <person name="Kublanov I.V."/>
            <person name="Toshchakov S.V."/>
            <person name="Bonch-Osmolovskaya E.A."/>
        </authorList>
    </citation>
    <scope>NUCLEOTIDE SEQUENCE [LARGE SCALE GENOMIC DNA]</scope>
    <source>
        <strain evidence="1 2">SL50</strain>
    </source>
</reference>